<comment type="caution">
    <text evidence="1">The sequence shown here is derived from an EMBL/GenBank/DDBJ whole genome shotgun (WGS) entry which is preliminary data.</text>
</comment>
<dbReference type="Proteomes" id="UP000051202">
    <property type="component" value="Unassembled WGS sequence"/>
</dbReference>
<dbReference type="EMBL" id="LNDJ01000133">
    <property type="protein sequence ID" value="KRU21246.1"/>
    <property type="molecule type" value="Genomic_DNA"/>
</dbReference>
<evidence type="ECO:0000313" key="1">
    <source>
        <dbReference type="EMBL" id="KRU21246.1"/>
    </source>
</evidence>
<keyword evidence="2" id="KW-1185">Reference proteome</keyword>
<dbReference type="STRING" id="554343.AS194_12750"/>
<organism evidence="1 2">
    <name type="scientific">Psychrobacter piscatorii</name>
    <dbReference type="NCBI Taxonomy" id="554343"/>
    <lineage>
        <taxon>Bacteria</taxon>
        <taxon>Pseudomonadati</taxon>
        <taxon>Pseudomonadota</taxon>
        <taxon>Gammaproteobacteria</taxon>
        <taxon>Moraxellales</taxon>
        <taxon>Moraxellaceae</taxon>
        <taxon>Psychrobacter</taxon>
    </lineage>
</organism>
<accession>A0A0T6DMQ1</accession>
<sequence length="104" mass="12166">MSEAINPQDIDPQDIQHKFERWSALQSKLLQAQQDWREAEALLSEVQEYYLSPQWIQDREADVTIKHSGEAHSIFSEDGIWNAMTEHQEQAITWMRLGLDAIDK</sequence>
<gene>
    <name evidence="1" type="ORF">AS194_12750</name>
</gene>
<dbReference type="Pfam" id="PF14131">
    <property type="entry name" value="DUF4298"/>
    <property type="match status" value="1"/>
</dbReference>
<evidence type="ECO:0008006" key="3">
    <source>
        <dbReference type="Google" id="ProtNLM"/>
    </source>
</evidence>
<name>A0A0T6DMQ1_9GAMM</name>
<dbReference type="InterPro" id="IPR025384">
    <property type="entry name" value="DUF4298"/>
</dbReference>
<dbReference type="AlphaFoldDB" id="A0A0T6DMQ1"/>
<protein>
    <recommendedName>
        <fullName evidence="3">DUF4298 domain-containing protein</fullName>
    </recommendedName>
</protein>
<proteinExistence type="predicted"/>
<evidence type="ECO:0000313" key="2">
    <source>
        <dbReference type="Proteomes" id="UP000051202"/>
    </source>
</evidence>
<dbReference type="RefSeq" id="WP_058025960.1">
    <property type="nucleotide sequence ID" value="NZ_LNDJ01000133.1"/>
</dbReference>
<reference evidence="1 2" key="1">
    <citation type="submission" date="2015-11" db="EMBL/GenBank/DDBJ databases">
        <title>Permanent draft genome of Psychrobacter piscatorii LQ58.</title>
        <authorList>
            <person name="Zhou M."/>
            <person name="Dong B."/>
            <person name="Liu Q."/>
        </authorList>
    </citation>
    <scope>NUCLEOTIDE SEQUENCE [LARGE SCALE GENOMIC DNA]</scope>
    <source>
        <strain evidence="1 2">LQ58</strain>
    </source>
</reference>